<feature type="region of interest" description="Disordered" evidence="1">
    <location>
        <begin position="1"/>
        <end position="31"/>
    </location>
</feature>
<gene>
    <name evidence="2" type="ORF">AALO_G00127520</name>
</gene>
<comment type="caution">
    <text evidence="2">The sequence shown here is derived from an EMBL/GenBank/DDBJ whole genome shotgun (WGS) entry which is preliminary data.</text>
</comment>
<proteinExistence type="predicted"/>
<dbReference type="AlphaFoldDB" id="A0AAV6GR87"/>
<name>A0AAV6GR87_9TELE</name>
<dbReference type="Proteomes" id="UP000823561">
    <property type="component" value="Chromosome 9"/>
</dbReference>
<protein>
    <submittedName>
        <fullName evidence="2">Uncharacterized protein</fullName>
    </submittedName>
</protein>
<evidence type="ECO:0000313" key="2">
    <source>
        <dbReference type="EMBL" id="KAG5276066.1"/>
    </source>
</evidence>
<keyword evidence="3" id="KW-1185">Reference proteome</keyword>
<accession>A0AAV6GR87</accession>
<evidence type="ECO:0000256" key="1">
    <source>
        <dbReference type="SAM" id="MobiDB-lite"/>
    </source>
</evidence>
<sequence>MIEGTSRWCPKPGRAPLAARSNTKQPMEGRRPRAILLPGRVSLTLIGRKLLWERKFGKFHTSRSRAVVDINKTNTKRVQTRRTVYWHSARAEAVT</sequence>
<reference evidence="2" key="1">
    <citation type="submission" date="2020-10" db="EMBL/GenBank/DDBJ databases">
        <title>Chromosome-scale genome assembly of the Allis shad, Alosa alosa.</title>
        <authorList>
            <person name="Margot Z."/>
            <person name="Christophe K."/>
            <person name="Cabau C."/>
            <person name="Louis A."/>
            <person name="Berthelot C."/>
            <person name="Parey E."/>
            <person name="Roest Crollius H."/>
            <person name="Montfort J."/>
            <person name="Robinson-Rechavi M."/>
            <person name="Bucao C."/>
            <person name="Bouchez O."/>
            <person name="Gislard M."/>
            <person name="Lluch J."/>
            <person name="Milhes M."/>
            <person name="Lampietro C."/>
            <person name="Lopez Roques C."/>
            <person name="Donnadieu C."/>
            <person name="Braasch I."/>
            <person name="Desvignes T."/>
            <person name="Postlethwait J."/>
            <person name="Bobe J."/>
            <person name="Guiguen Y."/>
        </authorList>
    </citation>
    <scope>NUCLEOTIDE SEQUENCE</scope>
    <source>
        <strain evidence="2">M-15738</strain>
        <tissue evidence="2">Blood</tissue>
    </source>
</reference>
<organism evidence="2 3">
    <name type="scientific">Alosa alosa</name>
    <name type="common">allis shad</name>
    <dbReference type="NCBI Taxonomy" id="278164"/>
    <lineage>
        <taxon>Eukaryota</taxon>
        <taxon>Metazoa</taxon>
        <taxon>Chordata</taxon>
        <taxon>Craniata</taxon>
        <taxon>Vertebrata</taxon>
        <taxon>Euteleostomi</taxon>
        <taxon>Actinopterygii</taxon>
        <taxon>Neopterygii</taxon>
        <taxon>Teleostei</taxon>
        <taxon>Clupei</taxon>
        <taxon>Clupeiformes</taxon>
        <taxon>Clupeoidei</taxon>
        <taxon>Clupeidae</taxon>
        <taxon>Alosa</taxon>
    </lineage>
</organism>
<dbReference type="EMBL" id="JADWDJ010000009">
    <property type="protein sequence ID" value="KAG5276066.1"/>
    <property type="molecule type" value="Genomic_DNA"/>
</dbReference>
<evidence type="ECO:0000313" key="3">
    <source>
        <dbReference type="Proteomes" id="UP000823561"/>
    </source>
</evidence>